<feature type="domain" description="ABC transporter" evidence="6">
    <location>
        <begin position="16"/>
        <end position="253"/>
    </location>
</feature>
<dbReference type="InterPro" id="IPR027417">
    <property type="entry name" value="P-loop_NTPase"/>
</dbReference>
<evidence type="ECO:0000256" key="1">
    <source>
        <dbReference type="ARBA" id="ARBA00004417"/>
    </source>
</evidence>
<dbReference type="GO" id="GO:0016887">
    <property type="term" value="F:ATP hydrolysis activity"/>
    <property type="evidence" value="ECO:0007669"/>
    <property type="project" value="InterPro"/>
</dbReference>
<dbReference type="SUPFAM" id="SSF52540">
    <property type="entry name" value="P-loop containing nucleoside triphosphate hydrolases"/>
    <property type="match status" value="1"/>
</dbReference>
<sequence length="337" mass="35849">MTAAPAIEARGLRRVFRVRQGLFAEPRQVVAVDDVSFSVPAGSVLGVVGESGCGKSTLARLILGLLPPSAGDVLVDGKRLAELDRRARARLIQPVFQDPFASLNPRRRVKDIVAMPLAAQGDVPSAAMASRVAEMLARVGLSEEQGERYPAQLSGGQRQRVAIARALVLRPRIVVCDEPTSALDVSVQAQILNLLAELRRELGLTYLFISHNLAVVEHVASEVAVMYLGRIVERSEAEALFRAPGHPYTRALLASVLTPEPGLGVPDVGLGDAMPDPANIPPGCRFHPRCPQAFDRCPREAPAAWATAGGFAECHLLEPTAPAGLAGAGASQRQLAR</sequence>
<evidence type="ECO:0000256" key="4">
    <source>
        <dbReference type="ARBA" id="ARBA00022741"/>
    </source>
</evidence>
<dbReference type="GO" id="GO:0015833">
    <property type="term" value="P:peptide transport"/>
    <property type="evidence" value="ECO:0007669"/>
    <property type="project" value="InterPro"/>
</dbReference>
<dbReference type="InterPro" id="IPR017871">
    <property type="entry name" value="ABC_transporter-like_CS"/>
</dbReference>
<dbReference type="SMART" id="SM00382">
    <property type="entry name" value="AAA"/>
    <property type="match status" value="1"/>
</dbReference>
<dbReference type="FunFam" id="3.40.50.300:FF:000016">
    <property type="entry name" value="Oligopeptide ABC transporter ATP-binding component"/>
    <property type="match status" value="1"/>
</dbReference>
<dbReference type="InterPro" id="IPR003593">
    <property type="entry name" value="AAA+_ATPase"/>
</dbReference>
<evidence type="ECO:0000256" key="2">
    <source>
        <dbReference type="ARBA" id="ARBA00005417"/>
    </source>
</evidence>
<keyword evidence="5 7" id="KW-0067">ATP-binding</keyword>
<keyword evidence="4" id="KW-0547">Nucleotide-binding</keyword>
<comment type="similarity">
    <text evidence="2">Belongs to the ABC transporter superfamily.</text>
</comment>
<name>A0A6J4JCH3_9PROT</name>
<dbReference type="Pfam" id="PF00005">
    <property type="entry name" value="ABC_tran"/>
    <property type="match status" value="1"/>
</dbReference>
<dbReference type="PANTHER" id="PTHR43776:SF7">
    <property type="entry name" value="D,D-DIPEPTIDE TRANSPORT ATP-BINDING PROTEIN DDPF-RELATED"/>
    <property type="match status" value="1"/>
</dbReference>
<dbReference type="InterPro" id="IPR003439">
    <property type="entry name" value="ABC_transporter-like_ATP-bd"/>
</dbReference>
<evidence type="ECO:0000313" key="7">
    <source>
        <dbReference type="EMBL" id="CAA9273788.1"/>
    </source>
</evidence>
<dbReference type="NCBIfam" id="TIGR01727">
    <property type="entry name" value="oligo_HPY"/>
    <property type="match status" value="1"/>
</dbReference>
<dbReference type="GO" id="GO:0055085">
    <property type="term" value="P:transmembrane transport"/>
    <property type="evidence" value="ECO:0007669"/>
    <property type="project" value="UniProtKB-ARBA"/>
</dbReference>
<dbReference type="GO" id="GO:0005524">
    <property type="term" value="F:ATP binding"/>
    <property type="evidence" value="ECO:0007669"/>
    <property type="project" value="UniProtKB-KW"/>
</dbReference>
<comment type="subcellular location">
    <subcellularLocation>
        <location evidence="1">Cell inner membrane</location>
        <topology evidence="1">Peripheral membrane protein</topology>
    </subcellularLocation>
</comment>
<dbReference type="PROSITE" id="PS50893">
    <property type="entry name" value="ABC_TRANSPORTER_2"/>
    <property type="match status" value="1"/>
</dbReference>
<gene>
    <name evidence="7" type="ORF">AVDCRST_MAG04-3263</name>
</gene>
<organism evidence="7">
    <name type="scientific">uncultured Acetobacteraceae bacterium</name>
    <dbReference type="NCBI Taxonomy" id="169975"/>
    <lineage>
        <taxon>Bacteria</taxon>
        <taxon>Pseudomonadati</taxon>
        <taxon>Pseudomonadota</taxon>
        <taxon>Alphaproteobacteria</taxon>
        <taxon>Acetobacterales</taxon>
        <taxon>Acetobacteraceae</taxon>
        <taxon>environmental samples</taxon>
    </lineage>
</organism>
<protein>
    <submittedName>
        <fullName evidence="7">ABC transporter, ATP-binding protein (Cluster 5, nickel/peptides/opines)</fullName>
    </submittedName>
</protein>
<dbReference type="CDD" id="cd03257">
    <property type="entry name" value="ABC_NikE_OppD_transporters"/>
    <property type="match status" value="1"/>
</dbReference>
<evidence type="ECO:0000259" key="6">
    <source>
        <dbReference type="PROSITE" id="PS50893"/>
    </source>
</evidence>
<keyword evidence="3" id="KW-0813">Transport</keyword>
<dbReference type="EMBL" id="CADCTL010000240">
    <property type="protein sequence ID" value="CAA9273788.1"/>
    <property type="molecule type" value="Genomic_DNA"/>
</dbReference>
<dbReference type="GO" id="GO:0005886">
    <property type="term" value="C:plasma membrane"/>
    <property type="evidence" value="ECO:0007669"/>
    <property type="project" value="UniProtKB-SubCell"/>
</dbReference>
<dbReference type="PANTHER" id="PTHR43776">
    <property type="entry name" value="TRANSPORT ATP-BINDING PROTEIN"/>
    <property type="match status" value="1"/>
</dbReference>
<proteinExistence type="inferred from homology"/>
<evidence type="ECO:0000256" key="3">
    <source>
        <dbReference type="ARBA" id="ARBA00022448"/>
    </source>
</evidence>
<dbReference type="InterPro" id="IPR050319">
    <property type="entry name" value="ABC_transp_ATP-bind"/>
</dbReference>
<dbReference type="Gene3D" id="3.40.50.300">
    <property type="entry name" value="P-loop containing nucleotide triphosphate hydrolases"/>
    <property type="match status" value="1"/>
</dbReference>
<evidence type="ECO:0000256" key="5">
    <source>
        <dbReference type="ARBA" id="ARBA00022840"/>
    </source>
</evidence>
<dbReference type="Pfam" id="PF08352">
    <property type="entry name" value="oligo_HPY"/>
    <property type="match status" value="1"/>
</dbReference>
<reference evidence="7" key="1">
    <citation type="submission" date="2020-02" db="EMBL/GenBank/DDBJ databases">
        <authorList>
            <person name="Meier V. D."/>
        </authorList>
    </citation>
    <scope>NUCLEOTIDE SEQUENCE</scope>
    <source>
        <strain evidence="7">AVDCRST_MAG04</strain>
    </source>
</reference>
<accession>A0A6J4JCH3</accession>
<dbReference type="InterPro" id="IPR013563">
    <property type="entry name" value="Oligopep_ABC_C"/>
</dbReference>
<dbReference type="PROSITE" id="PS00211">
    <property type="entry name" value="ABC_TRANSPORTER_1"/>
    <property type="match status" value="1"/>
</dbReference>
<dbReference type="AlphaFoldDB" id="A0A6J4JCH3"/>